<gene>
    <name evidence="12" type="ORF">FB192DRAFT_1090980</name>
</gene>
<feature type="transmembrane region" description="Helical" evidence="9">
    <location>
        <begin position="197"/>
        <end position="214"/>
    </location>
</feature>
<reference evidence="12 13" key="1">
    <citation type="submission" date="2019-09" db="EMBL/GenBank/DDBJ databases">
        <authorList>
            <consortium name="DOE Joint Genome Institute"/>
            <person name="Mondo S.J."/>
            <person name="Navarro-Mendoza M.I."/>
            <person name="Perez-Arques C."/>
            <person name="Panchal S."/>
            <person name="Nicolas F.E."/>
            <person name="Ganguly P."/>
            <person name="Pangilinan J."/>
            <person name="Grigoriev I."/>
            <person name="Heitman J."/>
            <person name="Sanya K."/>
            <person name="Garre V."/>
        </authorList>
    </citation>
    <scope>NUCLEOTIDE SEQUENCE [LARGE SCALE GENOMIC DNA]</scope>
    <source>
        <strain evidence="12 13">MU402</strain>
    </source>
</reference>
<sequence length="1048" mass="119402">MSNQSFCGWNQQGEGGGGGPQLDPIHSLSINSCYRETILDGLLPILTFIISCVLLSIRQETFATNDFLRLPTAKTVSIFRRSIVLLIVTLLEISSWAFVFAWRLESAILERSKETKPPLYQIVDPSLAFIPRIYVLALVIKSFTTPANPMDPSKFTRYSHHFLLFYALFFVSALIRVFDYFFTDNNWFISSGIEKSFSLIDLCLCFTLWFVVITSPTELDQGELVDFEDDDDGVLVLHDGRVVRNGRILSLESSASPLSSLTFSWMNSLLKSAFKTKLTAASLWALPTRQRARENYRLFTETRLHQHLSNASLMYRIYNANKKIIWCQFVTAIGAVLFHYANPFFLRKLLTWIQEHHQDEENSSKQEIGYMYCVALFGCNVISTLVASQTLLWGRRWHVTIVHMLNSEIYAHALRLKSAHQPPKGRTTSEEGVIDEEEEQEQEEDEEEEEEDHEESVHRRASLMSQDTERLAELASYLHIFYTCPLEIAAGVIFLYQILGNSFLAGLIVMVVALPSTHYISRRLMLAQSHLTDAKSWRLRLLRELCDGIKTIKFLASERRWEQAITNARDDELVKLIKLYTQNTILGLIWFATPVFVTTISFAWYTMVEKKTLDASTAFVSIVLFGMLRDPLNVMPQAFMAYSDAKLSLGHITTFLNTEEKEHDTDIPLPPQDRLAFAEATFAWPSCEHLLVVPAFEFPLNRLSVISGPPASGKTSMIAALMGDMPCVQGQLPTCMPRVAYVAQTAWIEHGTLRENILFSEPWDDTRYRAVLHQCDLLRDLSLLDNGDLTLTTDKAMSSTMRHKISLARAVYAKVDTVIIDDIFATFQKVTSTFIYENCIRGDLMRHRTIIVASTWPDMFWARDAQLFVHLDHGHVDAMETDPEKIVKLIKQRRSQRQVKHEPKFAAAASATAVPADIIDALYENTGASSTHNTTLFEEDCFDEASIIPDSIRQEQEDSSTAADAVYKSRDYAYATYYAACGGWRYWTAAILFTLFARLANISESYWLKEGMVDGFLSIQYRYCYYRLQHLKQLCSHLSGLVSRNGCL</sequence>
<evidence type="ECO:0000256" key="4">
    <source>
        <dbReference type="ARBA" id="ARBA00022741"/>
    </source>
</evidence>
<evidence type="ECO:0000256" key="1">
    <source>
        <dbReference type="ARBA" id="ARBA00022448"/>
    </source>
</evidence>
<dbReference type="GO" id="GO:0005524">
    <property type="term" value="F:ATP binding"/>
    <property type="evidence" value="ECO:0007669"/>
    <property type="project" value="UniProtKB-KW"/>
</dbReference>
<evidence type="ECO:0000256" key="9">
    <source>
        <dbReference type="SAM" id="Phobius"/>
    </source>
</evidence>
<keyword evidence="5" id="KW-0067">ATP-binding</keyword>
<dbReference type="Gene3D" id="1.20.1560.10">
    <property type="entry name" value="ABC transporter type 1, transmembrane domain"/>
    <property type="match status" value="1"/>
</dbReference>
<protein>
    <submittedName>
        <fullName evidence="12">ABC transporter type 1, transmembrane domain-containing protein</fullName>
    </submittedName>
</protein>
<dbReference type="AlphaFoldDB" id="A0A8H4F325"/>
<name>A0A8H4F325_MUCCL</name>
<feature type="domain" description="ABC transporter" evidence="10">
    <location>
        <begin position="675"/>
        <end position="898"/>
    </location>
</feature>
<proteinExistence type="predicted"/>
<feature type="region of interest" description="Disordered" evidence="8">
    <location>
        <begin position="420"/>
        <end position="464"/>
    </location>
</feature>
<dbReference type="GO" id="GO:0140359">
    <property type="term" value="F:ABC-type transporter activity"/>
    <property type="evidence" value="ECO:0007669"/>
    <property type="project" value="InterPro"/>
</dbReference>
<dbReference type="EMBL" id="JAAECE010000003">
    <property type="protein sequence ID" value="KAF1804256.1"/>
    <property type="molecule type" value="Genomic_DNA"/>
</dbReference>
<keyword evidence="1" id="KW-0813">Transport</keyword>
<comment type="caution">
    <text evidence="12">The sequence shown here is derived from an EMBL/GenBank/DDBJ whole genome shotgun (WGS) entry which is preliminary data.</text>
</comment>
<feature type="transmembrane region" description="Helical" evidence="9">
    <location>
        <begin position="474"/>
        <end position="496"/>
    </location>
</feature>
<evidence type="ECO:0000313" key="12">
    <source>
        <dbReference type="EMBL" id="KAF1804256.1"/>
    </source>
</evidence>
<dbReference type="GO" id="GO:0016020">
    <property type="term" value="C:membrane"/>
    <property type="evidence" value="ECO:0007669"/>
    <property type="project" value="InterPro"/>
</dbReference>
<dbReference type="PANTHER" id="PTHR24223">
    <property type="entry name" value="ATP-BINDING CASSETTE SUB-FAMILY C"/>
    <property type="match status" value="1"/>
</dbReference>
<keyword evidence="6 9" id="KW-1133">Transmembrane helix</keyword>
<dbReference type="PROSITE" id="PS50929">
    <property type="entry name" value="ABC_TM1F"/>
    <property type="match status" value="1"/>
</dbReference>
<feature type="transmembrane region" description="Helical" evidence="9">
    <location>
        <begin position="161"/>
        <end position="182"/>
    </location>
</feature>
<evidence type="ECO:0000259" key="11">
    <source>
        <dbReference type="PROSITE" id="PS50929"/>
    </source>
</evidence>
<evidence type="ECO:0000256" key="7">
    <source>
        <dbReference type="ARBA" id="ARBA00023136"/>
    </source>
</evidence>
<dbReference type="CDD" id="cd18596">
    <property type="entry name" value="ABC_6TM_VMR1_D1_like"/>
    <property type="match status" value="1"/>
</dbReference>
<accession>A0A8H4F325</accession>
<dbReference type="SUPFAM" id="SSF90123">
    <property type="entry name" value="ABC transporter transmembrane region"/>
    <property type="match status" value="1"/>
</dbReference>
<feature type="transmembrane region" description="Helical" evidence="9">
    <location>
        <begin position="78"/>
        <end position="102"/>
    </location>
</feature>
<evidence type="ECO:0000256" key="6">
    <source>
        <dbReference type="ARBA" id="ARBA00022989"/>
    </source>
</evidence>
<dbReference type="SUPFAM" id="SSF52540">
    <property type="entry name" value="P-loop containing nucleoside triphosphate hydrolases"/>
    <property type="match status" value="1"/>
</dbReference>
<evidence type="ECO:0000256" key="2">
    <source>
        <dbReference type="ARBA" id="ARBA00022692"/>
    </source>
</evidence>
<dbReference type="InterPro" id="IPR050173">
    <property type="entry name" value="ABC_transporter_C-like"/>
</dbReference>
<dbReference type="Pfam" id="PF00664">
    <property type="entry name" value="ABC_membrane"/>
    <property type="match status" value="1"/>
</dbReference>
<feature type="transmembrane region" description="Helical" evidence="9">
    <location>
        <begin position="324"/>
        <end position="341"/>
    </location>
</feature>
<feature type="domain" description="ABC transmembrane type-1" evidence="11">
    <location>
        <begin position="329"/>
        <end position="644"/>
    </location>
</feature>
<feature type="transmembrane region" description="Helical" evidence="9">
    <location>
        <begin position="38"/>
        <end position="57"/>
    </location>
</feature>
<dbReference type="Proteomes" id="UP000469890">
    <property type="component" value="Unassembled WGS sequence"/>
</dbReference>
<evidence type="ECO:0000256" key="3">
    <source>
        <dbReference type="ARBA" id="ARBA00022737"/>
    </source>
</evidence>
<dbReference type="InterPro" id="IPR027417">
    <property type="entry name" value="P-loop_NTPase"/>
</dbReference>
<dbReference type="InterPro" id="IPR011527">
    <property type="entry name" value="ABC1_TM_dom"/>
</dbReference>
<feature type="transmembrane region" description="Helical" evidence="9">
    <location>
        <begin position="585"/>
        <end position="607"/>
    </location>
</feature>
<feature type="transmembrane region" description="Helical" evidence="9">
    <location>
        <begin position="502"/>
        <end position="520"/>
    </location>
</feature>
<dbReference type="Pfam" id="PF00005">
    <property type="entry name" value="ABC_tran"/>
    <property type="match status" value="1"/>
</dbReference>
<dbReference type="PROSITE" id="PS50893">
    <property type="entry name" value="ABC_TRANSPORTER_2"/>
    <property type="match status" value="1"/>
</dbReference>
<keyword evidence="4" id="KW-0547">Nucleotide-binding</keyword>
<feature type="transmembrane region" description="Helical" evidence="9">
    <location>
        <begin position="122"/>
        <end position="140"/>
    </location>
</feature>
<dbReference type="InterPro" id="IPR003439">
    <property type="entry name" value="ABC_transporter-like_ATP-bd"/>
</dbReference>
<dbReference type="GO" id="GO:0016887">
    <property type="term" value="F:ATP hydrolysis activity"/>
    <property type="evidence" value="ECO:0007669"/>
    <property type="project" value="InterPro"/>
</dbReference>
<feature type="compositionally biased region" description="Acidic residues" evidence="8">
    <location>
        <begin position="432"/>
        <end position="454"/>
    </location>
</feature>
<feature type="transmembrane region" description="Helical" evidence="9">
    <location>
        <begin position="369"/>
        <end position="394"/>
    </location>
</feature>
<evidence type="ECO:0000313" key="13">
    <source>
        <dbReference type="Proteomes" id="UP000469890"/>
    </source>
</evidence>
<dbReference type="Gene3D" id="3.40.50.300">
    <property type="entry name" value="P-loop containing nucleotide triphosphate hydrolases"/>
    <property type="match status" value="1"/>
</dbReference>
<evidence type="ECO:0000256" key="8">
    <source>
        <dbReference type="SAM" id="MobiDB-lite"/>
    </source>
</evidence>
<dbReference type="PANTHER" id="PTHR24223:SF353">
    <property type="entry name" value="ABC TRANSPORTER ATP-BINDING PROTEIN_PERMEASE VMR1-RELATED"/>
    <property type="match status" value="1"/>
</dbReference>
<evidence type="ECO:0000256" key="5">
    <source>
        <dbReference type="ARBA" id="ARBA00022840"/>
    </source>
</evidence>
<evidence type="ECO:0000259" key="10">
    <source>
        <dbReference type="PROSITE" id="PS50893"/>
    </source>
</evidence>
<keyword evidence="2 9" id="KW-0812">Transmembrane</keyword>
<dbReference type="InterPro" id="IPR036640">
    <property type="entry name" value="ABC1_TM_sf"/>
</dbReference>
<organism evidence="12 13">
    <name type="scientific">Mucor circinelloides f. lusitanicus</name>
    <name type="common">Mucor racemosus var. lusitanicus</name>
    <dbReference type="NCBI Taxonomy" id="29924"/>
    <lineage>
        <taxon>Eukaryota</taxon>
        <taxon>Fungi</taxon>
        <taxon>Fungi incertae sedis</taxon>
        <taxon>Mucoromycota</taxon>
        <taxon>Mucoromycotina</taxon>
        <taxon>Mucoromycetes</taxon>
        <taxon>Mucorales</taxon>
        <taxon>Mucorineae</taxon>
        <taxon>Mucoraceae</taxon>
        <taxon>Mucor</taxon>
    </lineage>
</organism>
<keyword evidence="3" id="KW-0677">Repeat</keyword>
<keyword evidence="7 9" id="KW-0472">Membrane</keyword>